<dbReference type="GO" id="GO:0071596">
    <property type="term" value="P:ubiquitin-dependent protein catabolic process via the N-end rule pathway"/>
    <property type="evidence" value="ECO:0007669"/>
    <property type="project" value="UniProtKB-UniRule"/>
</dbReference>
<keyword evidence="1" id="KW-0808">Transferase</keyword>
<dbReference type="GO" id="GO:0016567">
    <property type="term" value="P:protein ubiquitination"/>
    <property type="evidence" value="ECO:0007669"/>
    <property type="project" value="UniProtKB-UniRule"/>
</dbReference>
<evidence type="ECO:0000313" key="3">
    <source>
        <dbReference type="Proteomes" id="UP000031668"/>
    </source>
</evidence>
<dbReference type="EMBL" id="JWZT01003502">
    <property type="protein sequence ID" value="KII66614.1"/>
    <property type="molecule type" value="Genomic_DNA"/>
</dbReference>
<comment type="caution">
    <text evidence="2">The sequence shown here is derived from an EMBL/GenBank/DDBJ whole genome shotgun (WGS) entry which is preliminary data.</text>
</comment>
<dbReference type="GO" id="GO:0061630">
    <property type="term" value="F:ubiquitin protein ligase activity"/>
    <property type="evidence" value="ECO:0007669"/>
    <property type="project" value="UniProtKB-UniRule"/>
</dbReference>
<dbReference type="OrthoDB" id="26387at2759"/>
<evidence type="ECO:0000256" key="1">
    <source>
        <dbReference type="RuleBase" id="RU366018"/>
    </source>
</evidence>
<organism evidence="2 3">
    <name type="scientific">Thelohanellus kitauei</name>
    <name type="common">Myxosporean</name>
    <dbReference type="NCBI Taxonomy" id="669202"/>
    <lineage>
        <taxon>Eukaryota</taxon>
        <taxon>Metazoa</taxon>
        <taxon>Cnidaria</taxon>
        <taxon>Myxozoa</taxon>
        <taxon>Myxosporea</taxon>
        <taxon>Bivalvulida</taxon>
        <taxon>Platysporina</taxon>
        <taxon>Myxobolidae</taxon>
        <taxon>Thelohanellus</taxon>
    </lineage>
</organism>
<name>A0A0C2IMJ0_THEKT</name>
<comment type="similarity">
    <text evidence="1">Belongs to the E3 ubiquitin-protein ligase UBR1-like family.</text>
</comment>
<keyword evidence="1" id="KW-0862">Zinc</keyword>
<accession>A0A0C2IMJ0</accession>
<proteinExistence type="inferred from homology"/>
<dbReference type="PANTHER" id="PTHR21497">
    <property type="entry name" value="UBIQUITIN LIGASE E3 ALPHA-RELATED"/>
    <property type="match status" value="1"/>
</dbReference>
<dbReference type="EC" id="2.3.2.27" evidence="1"/>
<gene>
    <name evidence="2" type="ORF">RF11_04262</name>
</gene>
<keyword evidence="1" id="KW-0833">Ubl conjugation pathway</keyword>
<dbReference type="Proteomes" id="UP000031668">
    <property type="component" value="Unassembled WGS sequence"/>
</dbReference>
<keyword evidence="3" id="KW-1185">Reference proteome</keyword>
<keyword evidence="1" id="KW-0863">Zinc-finger</keyword>
<dbReference type="GO" id="GO:0000151">
    <property type="term" value="C:ubiquitin ligase complex"/>
    <property type="evidence" value="ECO:0007669"/>
    <property type="project" value="TreeGrafter"/>
</dbReference>
<keyword evidence="1" id="KW-0479">Metal-binding</keyword>
<dbReference type="PANTHER" id="PTHR21497:SF24">
    <property type="entry name" value="E3 UBIQUITIN-PROTEIN LIGASE UBR1"/>
    <property type="match status" value="1"/>
</dbReference>
<dbReference type="GO" id="GO:0005737">
    <property type="term" value="C:cytoplasm"/>
    <property type="evidence" value="ECO:0007669"/>
    <property type="project" value="TreeGrafter"/>
</dbReference>
<dbReference type="AlphaFoldDB" id="A0A0C2IMJ0"/>
<reference evidence="2 3" key="1">
    <citation type="journal article" date="2014" name="Genome Biol. Evol.">
        <title>The genome of the myxosporean Thelohanellus kitauei shows adaptations to nutrient acquisition within its fish host.</title>
        <authorList>
            <person name="Yang Y."/>
            <person name="Xiong J."/>
            <person name="Zhou Z."/>
            <person name="Huo F."/>
            <person name="Miao W."/>
            <person name="Ran C."/>
            <person name="Liu Y."/>
            <person name="Zhang J."/>
            <person name="Feng J."/>
            <person name="Wang M."/>
            <person name="Wang M."/>
            <person name="Wang L."/>
            <person name="Yao B."/>
        </authorList>
    </citation>
    <scope>NUCLEOTIDE SEQUENCE [LARGE SCALE GENOMIC DNA]</scope>
    <source>
        <strain evidence="2">Wuqing</strain>
    </source>
</reference>
<protein>
    <recommendedName>
        <fullName evidence="1">E3 ubiquitin-protein ligase</fullName>
        <ecNumber evidence="1">2.3.2.27</ecNumber>
    </recommendedName>
</protein>
<evidence type="ECO:0000313" key="2">
    <source>
        <dbReference type="EMBL" id="KII66614.1"/>
    </source>
</evidence>
<comment type="catalytic activity">
    <reaction evidence="1">
        <text>S-ubiquitinyl-[E2 ubiquitin-conjugating enzyme]-L-cysteine + [acceptor protein]-L-lysine = [E2 ubiquitin-conjugating enzyme]-L-cysteine + N(6)-ubiquitinyl-[acceptor protein]-L-lysine.</text>
        <dbReference type="EC" id="2.3.2.27"/>
    </reaction>
</comment>
<sequence length="527" mass="61437">MQPSQRTSDVKICKDDFDCLISLYGTLSKVFPHLVKWLLFYDDIAAQTLRLFLKGFTRDVERISHTNNGDRITQKIITYGNFRTSKISLFNLSHRVFMDILMGCCVKGTIPRRIRDQVLGDENMLMWIGRPTITALTSINDYIHITDGKNNINFEQYIVVYLKSNLRYFYLQDLNTLQILISYLDPEILLKYMLLNISVPMRKQADSFQSIPSILRSKEMSASNLSKFLQLIYIALTERHFVGVSDNPEYRLLERQIIHSLASGHRTLEAIKSNIFIDNEVFVTPLYCPSLKNTFDKVILNVSSPIDSRNSENRMSLKTKYFSTINLFYFTTQRSDVYQELKHLYRTRMCKFQFLDFVELRESFEGLNDFLYSDAFSDLIVHVVITWYTSYKSNKEVVLENLIVVSMMLCLMFKVPLNENTHSKFHKAVDLIFGIRKYLEGNNVMTILAFLNKKIDDDIFGSVIDHLLELSLIPADYFCDLSEDPTYMKKKSKGSLYLAWQNLQKKYKEILRNKKNSQSDNPDLVGS</sequence>
<comment type="pathway">
    <text evidence="1">Protein modification; protein ubiquitination.</text>
</comment>
<dbReference type="InterPro" id="IPR039164">
    <property type="entry name" value="UBR1-like"/>
</dbReference>
<dbReference type="GO" id="GO:0008270">
    <property type="term" value="F:zinc ion binding"/>
    <property type="evidence" value="ECO:0007669"/>
    <property type="project" value="UniProtKB-UniRule"/>
</dbReference>
<comment type="function">
    <text evidence="1">Ubiquitin ligase protein which is a component of the N-end rule pathway. Recognizes and binds to proteins bearing specific N-terminal residues that are destabilizing according to the N-end rule, leading to their ubiquitination and subsequent degradation.</text>
</comment>